<keyword evidence="1" id="KW-0723">Serine/threonine-protein kinase</keyword>
<sequence length="397" mass="43531">MPALTTPITVPVSNGARAESQQAEPVLTPEEIREALQDSAAFIGSSKVPVGVHRDTGLFIPAPALTFSYLVRTRYKFTVDWHNEGCTAEITVDERLASSVGRAGSFKTCHPGRIVIHVASPSSQGNAFSINTRINVALKRWYVPAPGKNGDQPLRADAKSTSALAQKLARVGKEEEEEKLAGKVTCSVWGKALMALVYQRIQEAKDAAGPDDVISLTNFPTVRFVECGLFQVRLPSAPKDKNRATRHLLPYLVEELIDTDGHPERLVKYINNGSAHPRVLSGHEGDIALFLSFCQHLQYLETGGQVYVSDFQGYNGLLTDPQIMTTPDLPRRLFGDGNVARAFAAFPDEHRCNRYCEALALHPFVPKPAKETLASEVDELEASDQREAEAVQEEVQS</sequence>
<evidence type="ECO:0000259" key="7">
    <source>
        <dbReference type="PROSITE" id="PS51158"/>
    </source>
</evidence>
<evidence type="ECO:0000256" key="1">
    <source>
        <dbReference type="ARBA" id="ARBA00022527"/>
    </source>
</evidence>
<feature type="domain" description="Alpha-type protein kinase" evidence="7">
    <location>
        <begin position="73"/>
        <end position="364"/>
    </location>
</feature>
<dbReference type="Proteomes" id="UP000076842">
    <property type="component" value="Unassembled WGS sequence"/>
</dbReference>
<reference evidence="8 9" key="1">
    <citation type="journal article" date="2016" name="Mol. Biol. Evol.">
        <title>Comparative Genomics of Early-Diverging Mushroom-Forming Fungi Provides Insights into the Origins of Lignocellulose Decay Capabilities.</title>
        <authorList>
            <person name="Nagy L.G."/>
            <person name="Riley R."/>
            <person name="Tritt A."/>
            <person name="Adam C."/>
            <person name="Daum C."/>
            <person name="Floudas D."/>
            <person name="Sun H."/>
            <person name="Yadav J.S."/>
            <person name="Pangilinan J."/>
            <person name="Larsson K.H."/>
            <person name="Matsuura K."/>
            <person name="Barry K."/>
            <person name="Labutti K."/>
            <person name="Kuo R."/>
            <person name="Ohm R.A."/>
            <person name="Bhattacharya S.S."/>
            <person name="Shirouzu T."/>
            <person name="Yoshinaga Y."/>
            <person name="Martin F.M."/>
            <person name="Grigoriev I.V."/>
            <person name="Hibbett D.S."/>
        </authorList>
    </citation>
    <scope>NUCLEOTIDE SEQUENCE [LARGE SCALE GENOMIC DNA]</scope>
    <source>
        <strain evidence="8 9">HHB12733</strain>
    </source>
</reference>
<keyword evidence="9" id="KW-1185">Reference proteome</keyword>
<keyword evidence="3" id="KW-0547">Nucleotide-binding</keyword>
<evidence type="ECO:0000313" key="9">
    <source>
        <dbReference type="Proteomes" id="UP000076842"/>
    </source>
</evidence>
<dbReference type="InterPro" id="IPR004166">
    <property type="entry name" value="a-kinase_dom"/>
</dbReference>
<dbReference type="GO" id="GO:0005524">
    <property type="term" value="F:ATP binding"/>
    <property type="evidence" value="ECO:0007669"/>
    <property type="project" value="UniProtKB-KW"/>
</dbReference>
<feature type="region of interest" description="Disordered" evidence="6">
    <location>
        <begin position="378"/>
        <end position="397"/>
    </location>
</feature>
<dbReference type="Gene3D" id="3.20.200.10">
    <property type="entry name" value="MHCK/EF2 kinase"/>
    <property type="match status" value="1"/>
</dbReference>
<evidence type="ECO:0000256" key="2">
    <source>
        <dbReference type="ARBA" id="ARBA00022679"/>
    </source>
</evidence>
<dbReference type="InterPro" id="IPR051852">
    <property type="entry name" value="Alpha-type_PK"/>
</dbReference>
<evidence type="ECO:0000256" key="3">
    <source>
        <dbReference type="ARBA" id="ARBA00022741"/>
    </source>
</evidence>
<accession>A0A165EW66</accession>
<protein>
    <recommendedName>
        <fullName evidence="7">Alpha-type protein kinase domain-containing protein</fullName>
    </recommendedName>
</protein>
<keyword evidence="5" id="KW-0067">ATP-binding</keyword>
<dbReference type="SUPFAM" id="SSF56112">
    <property type="entry name" value="Protein kinase-like (PK-like)"/>
    <property type="match status" value="1"/>
</dbReference>
<name>A0A165EW66_9BASI</name>
<evidence type="ECO:0000313" key="8">
    <source>
        <dbReference type="EMBL" id="KZT55645.1"/>
    </source>
</evidence>
<gene>
    <name evidence="8" type="ORF">CALCODRAFT_484634</name>
</gene>
<keyword evidence="4" id="KW-0418">Kinase</keyword>
<dbReference type="OrthoDB" id="2658733at2759"/>
<dbReference type="AlphaFoldDB" id="A0A165EW66"/>
<proteinExistence type="predicted"/>
<organism evidence="8 9">
    <name type="scientific">Calocera cornea HHB12733</name>
    <dbReference type="NCBI Taxonomy" id="1353952"/>
    <lineage>
        <taxon>Eukaryota</taxon>
        <taxon>Fungi</taxon>
        <taxon>Dikarya</taxon>
        <taxon>Basidiomycota</taxon>
        <taxon>Agaricomycotina</taxon>
        <taxon>Dacrymycetes</taxon>
        <taxon>Dacrymycetales</taxon>
        <taxon>Dacrymycetaceae</taxon>
        <taxon>Calocera</taxon>
    </lineage>
</organism>
<dbReference type="PANTHER" id="PTHR45992">
    <property type="entry name" value="EUKARYOTIC ELONGATION FACTOR 2 KINASE-RELATED"/>
    <property type="match status" value="1"/>
</dbReference>
<dbReference type="InParanoid" id="A0A165EW66"/>
<dbReference type="GO" id="GO:0004674">
    <property type="term" value="F:protein serine/threonine kinase activity"/>
    <property type="evidence" value="ECO:0007669"/>
    <property type="project" value="UniProtKB-KW"/>
</dbReference>
<dbReference type="Pfam" id="PF02816">
    <property type="entry name" value="Alpha_kinase"/>
    <property type="match status" value="1"/>
</dbReference>
<dbReference type="EMBL" id="KV423991">
    <property type="protein sequence ID" value="KZT55645.1"/>
    <property type="molecule type" value="Genomic_DNA"/>
</dbReference>
<dbReference type="PROSITE" id="PS51158">
    <property type="entry name" value="ALPHA_KINASE"/>
    <property type="match status" value="1"/>
</dbReference>
<evidence type="ECO:0000256" key="6">
    <source>
        <dbReference type="SAM" id="MobiDB-lite"/>
    </source>
</evidence>
<evidence type="ECO:0000256" key="5">
    <source>
        <dbReference type="ARBA" id="ARBA00022840"/>
    </source>
</evidence>
<evidence type="ECO:0000256" key="4">
    <source>
        <dbReference type="ARBA" id="ARBA00022777"/>
    </source>
</evidence>
<keyword evidence="2" id="KW-0808">Transferase</keyword>
<dbReference type="InterPro" id="IPR011009">
    <property type="entry name" value="Kinase-like_dom_sf"/>
</dbReference>